<dbReference type="SUPFAM" id="SSF51735">
    <property type="entry name" value="NAD(P)-binding Rossmann-fold domains"/>
    <property type="match status" value="1"/>
</dbReference>
<dbReference type="PANTHER" id="PTHR43391:SF12">
    <property type="entry name" value="OXIDOREDUCTASE EPHD-RELATED"/>
    <property type="match status" value="1"/>
</dbReference>
<dbReference type="CDD" id="cd05233">
    <property type="entry name" value="SDR_c"/>
    <property type="match status" value="1"/>
</dbReference>
<organism evidence="4 5">
    <name type="scientific">Mycobacteroides abscessus 1948</name>
    <dbReference type="NCBI Taxonomy" id="1299323"/>
    <lineage>
        <taxon>Bacteria</taxon>
        <taxon>Bacillati</taxon>
        <taxon>Actinomycetota</taxon>
        <taxon>Actinomycetes</taxon>
        <taxon>Mycobacteriales</taxon>
        <taxon>Mycobacteriaceae</taxon>
        <taxon>Mycobacteroides</taxon>
        <taxon>Mycobacteroides abscessus</taxon>
    </lineage>
</organism>
<keyword evidence="2" id="KW-0560">Oxidoreductase</keyword>
<comment type="caution">
    <text evidence="4">The sequence shown here is derived from an EMBL/GenBank/DDBJ whole genome shotgun (WGS) entry which is preliminary data.</text>
</comment>
<dbReference type="PRINTS" id="PR00081">
    <property type="entry name" value="GDHRDH"/>
</dbReference>
<reference evidence="4 5" key="1">
    <citation type="submission" date="2013-12" db="EMBL/GenBank/DDBJ databases">
        <authorList>
            <person name="Zelazny A."/>
            <person name="Olivier K."/>
            <person name="Holland S."/>
            <person name="Lenaerts A."/>
            <person name="Ordway D."/>
            <person name="DeGroote M.A."/>
            <person name="Parker T."/>
            <person name="Sizemore C."/>
            <person name="Tallon L.J."/>
            <person name="Sadzewicz L.K."/>
            <person name="Sengamalay N."/>
            <person name="Fraser C.M."/>
            <person name="Hine E."/>
            <person name="Shefchek K.A."/>
            <person name="Das S.P."/>
            <person name="Tettelin H."/>
        </authorList>
    </citation>
    <scope>NUCLEOTIDE SEQUENCE [LARGE SCALE GENOMIC DNA]</scope>
    <source>
        <strain evidence="4 5">1948</strain>
    </source>
</reference>
<dbReference type="PANTHER" id="PTHR43391">
    <property type="entry name" value="RETINOL DEHYDROGENASE-RELATED"/>
    <property type="match status" value="1"/>
</dbReference>
<dbReference type="EMBL" id="JAOH01000002">
    <property type="protein sequence ID" value="EUA65338.1"/>
    <property type="molecule type" value="Genomic_DNA"/>
</dbReference>
<dbReference type="Gene3D" id="3.40.50.720">
    <property type="entry name" value="NAD(P)-binding Rossmann-like Domain"/>
    <property type="match status" value="1"/>
</dbReference>
<dbReference type="PROSITE" id="PS00061">
    <property type="entry name" value="ADH_SHORT"/>
    <property type="match status" value="1"/>
</dbReference>
<accession>A0A829QSA8</accession>
<name>A0A829QSA8_9MYCO</name>
<dbReference type="InterPro" id="IPR020904">
    <property type="entry name" value="Sc_DH/Rdtase_CS"/>
</dbReference>
<sequence length="295" mass="31317">MNLRDQVVFITGAGSGIGRATALAFARGGAKVIATDRNLASAEQTAELVHVSRGVCEPVLLDVADPLAWESALARVEEHHGIPRVLVNNAGYTTAGRFLDHSADDWADLVAVNVRGAVTGSRLCARRMVDAGIRGQIINVASGAAYTPLTVSSPYCTTKAAVMMFSEAFRLELRPHGIGVTAICPGAINTGFYTAARHLGSDAAVNTQRRDLSAGAIARFGSGPDAVAKAIVRSVRANRAIQPVTTEAYLGYALWRLSPTVMKVIARLSGEGTLRYVENTSLVRTAMGWLKERTK</sequence>
<evidence type="ECO:0000256" key="1">
    <source>
        <dbReference type="ARBA" id="ARBA00006484"/>
    </source>
</evidence>
<evidence type="ECO:0000256" key="3">
    <source>
        <dbReference type="RuleBase" id="RU000363"/>
    </source>
</evidence>
<dbReference type="InterPro" id="IPR002347">
    <property type="entry name" value="SDR_fam"/>
</dbReference>
<proteinExistence type="inferred from homology"/>
<evidence type="ECO:0000313" key="5">
    <source>
        <dbReference type="Proteomes" id="UP000021210"/>
    </source>
</evidence>
<dbReference type="Proteomes" id="UP000021210">
    <property type="component" value="Unassembled WGS sequence"/>
</dbReference>
<dbReference type="GO" id="GO:0016491">
    <property type="term" value="F:oxidoreductase activity"/>
    <property type="evidence" value="ECO:0007669"/>
    <property type="project" value="UniProtKB-KW"/>
</dbReference>
<evidence type="ECO:0000256" key="2">
    <source>
        <dbReference type="ARBA" id="ARBA00023002"/>
    </source>
</evidence>
<dbReference type="AlphaFoldDB" id="A0A829QSA8"/>
<dbReference type="Pfam" id="PF00106">
    <property type="entry name" value="adh_short"/>
    <property type="match status" value="1"/>
</dbReference>
<dbReference type="InterPro" id="IPR036291">
    <property type="entry name" value="NAD(P)-bd_dom_sf"/>
</dbReference>
<dbReference type="PRINTS" id="PR00080">
    <property type="entry name" value="SDRFAMILY"/>
</dbReference>
<evidence type="ECO:0000313" key="4">
    <source>
        <dbReference type="EMBL" id="EUA65338.1"/>
    </source>
</evidence>
<comment type="similarity">
    <text evidence="1 3">Belongs to the short-chain dehydrogenases/reductases (SDR) family.</text>
</comment>
<protein>
    <submittedName>
        <fullName evidence="4">Short chain dehydrogenase family protein</fullName>
    </submittedName>
</protein>
<gene>
    <name evidence="4" type="ORF">I542_5518</name>
</gene>